<gene>
    <name evidence="1" type="ORF">SAMN04487864_104199</name>
</gene>
<protein>
    <recommendedName>
        <fullName evidence="3">Tetratricopeptide repeat-containing protein</fullName>
    </recommendedName>
</protein>
<proteinExistence type="predicted"/>
<dbReference type="OrthoDB" id="3034302at2"/>
<dbReference type="InterPro" id="IPR011990">
    <property type="entry name" value="TPR-like_helical_dom_sf"/>
</dbReference>
<dbReference type="SUPFAM" id="SSF48452">
    <property type="entry name" value="TPR-like"/>
    <property type="match status" value="1"/>
</dbReference>
<dbReference type="RefSeq" id="WP_093729879.1">
    <property type="nucleotide sequence ID" value="NZ_FMYW01000004.1"/>
</dbReference>
<dbReference type="Proteomes" id="UP000198943">
    <property type="component" value="Unassembled WGS sequence"/>
</dbReference>
<accession>A0A1G6KF67</accession>
<sequence length="258" mass="30186">MRDIDDQEWKAYVTKCTTGEWPVPPGFVSDKNNWLCRAIVGRVLYFIKDVEGALTVLSTFINDVEPDMDDHPDQGMCEAEHFVLSLRDISEIIWKLTKNGDAALQYLDRAFKICRKFPYRFHTEARGDIWYRRLNILAESGRLEQAVAEAEEMVTNEKQESHTPKPIIPDPLYEKVNPYIFYSLRFLAEQKHKKGETAKACMIFAEAYRYFPLSAAGVRDVTKAMETKDWDEQYKAWIFCTTYQYLPWEKQPVVSLRD</sequence>
<keyword evidence="2" id="KW-1185">Reference proteome</keyword>
<evidence type="ECO:0008006" key="3">
    <source>
        <dbReference type="Google" id="ProtNLM"/>
    </source>
</evidence>
<dbReference type="AlphaFoldDB" id="A0A1G6KF67"/>
<organism evidence="1 2">
    <name type="scientific">Succiniclasticum ruminis</name>
    <dbReference type="NCBI Taxonomy" id="40841"/>
    <lineage>
        <taxon>Bacteria</taxon>
        <taxon>Bacillati</taxon>
        <taxon>Bacillota</taxon>
        <taxon>Negativicutes</taxon>
        <taxon>Acidaminococcales</taxon>
        <taxon>Acidaminococcaceae</taxon>
        <taxon>Succiniclasticum</taxon>
    </lineage>
</organism>
<evidence type="ECO:0000313" key="1">
    <source>
        <dbReference type="EMBL" id="SDC28956.1"/>
    </source>
</evidence>
<dbReference type="EMBL" id="FMYW01000004">
    <property type="protein sequence ID" value="SDC28956.1"/>
    <property type="molecule type" value="Genomic_DNA"/>
</dbReference>
<evidence type="ECO:0000313" key="2">
    <source>
        <dbReference type="Proteomes" id="UP000198943"/>
    </source>
</evidence>
<name>A0A1G6KF67_9FIRM</name>
<reference evidence="2" key="1">
    <citation type="submission" date="2016-10" db="EMBL/GenBank/DDBJ databases">
        <authorList>
            <person name="Varghese N."/>
            <person name="Submissions S."/>
        </authorList>
    </citation>
    <scope>NUCLEOTIDE SEQUENCE [LARGE SCALE GENOMIC DNA]</scope>
    <source>
        <strain evidence="2">DSM 11005</strain>
    </source>
</reference>
<dbReference type="Gene3D" id="1.25.40.10">
    <property type="entry name" value="Tetratricopeptide repeat domain"/>
    <property type="match status" value="1"/>
</dbReference>